<feature type="non-terminal residue" evidence="2">
    <location>
        <position position="1"/>
    </location>
</feature>
<reference evidence="2 3" key="1">
    <citation type="journal article" date="2023" name="Life. Sci Alliance">
        <title>Evolutionary insights into 3D genome organization and epigenetic landscape of Vigna mungo.</title>
        <authorList>
            <person name="Junaid A."/>
            <person name="Singh B."/>
            <person name="Bhatia S."/>
        </authorList>
    </citation>
    <scope>NUCLEOTIDE SEQUENCE [LARGE SCALE GENOMIC DNA]</scope>
    <source>
        <strain evidence="2">Urdbean</strain>
    </source>
</reference>
<dbReference type="EMBL" id="CP144699">
    <property type="protein sequence ID" value="WVZ17993.1"/>
    <property type="molecule type" value="Genomic_DNA"/>
</dbReference>
<accession>A0AAQ3P184</accession>
<evidence type="ECO:0000256" key="1">
    <source>
        <dbReference type="SAM" id="MobiDB-lite"/>
    </source>
</evidence>
<gene>
    <name evidence="2" type="ORF">V8G54_005315</name>
</gene>
<sequence>EIALENKHNRRKQTLAHTGRSKSIARKREEMEKECGHKVRRGEVWIASVRRPMELFSVMRQGKLVQEHCERVRGLGLGPCPSKVFGVHACSHSGSSSSIPFNVELQSQVSSLTSSSVQLQSG</sequence>
<dbReference type="AlphaFoldDB" id="A0AAQ3P184"/>
<protein>
    <submittedName>
        <fullName evidence="2">Uncharacterized protein</fullName>
    </submittedName>
</protein>
<dbReference type="InterPro" id="IPR004252">
    <property type="entry name" value="Probable_transposase_24"/>
</dbReference>
<feature type="region of interest" description="Disordered" evidence="1">
    <location>
        <begin position="1"/>
        <end position="33"/>
    </location>
</feature>
<evidence type="ECO:0000313" key="3">
    <source>
        <dbReference type="Proteomes" id="UP001374535"/>
    </source>
</evidence>
<dbReference type="Proteomes" id="UP001374535">
    <property type="component" value="Chromosome 2"/>
</dbReference>
<dbReference type="Pfam" id="PF03004">
    <property type="entry name" value="Transposase_24"/>
    <property type="match status" value="1"/>
</dbReference>
<feature type="compositionally biased region" description="Basic residues" evidence="1">
    <location>
        <begin position="8"/>
        <end position="25"/>
    </location>
</feature>
<keyword evidence="3" id="KW-1185">Reference proteome</keyword>
<evidence type="ECO:0000313" key="2">
    <source>
        <dbReference type="EMBL" id="WVZ17993.1"/>
    </source>
</evidence>
<name>A0AAQ3P184_VIGMU</name>
<proteinExistence type="predicted"/>
<organism evidence="2 3">
    <name type="scientific">Vigna mungo</name>
    <name type="common">Black gram</name>
    <name type="synonym">Phaseolus mungo</name>
    <dbReference type="NCBI Taxonomy" id="3915"/>
    <lineage>
        <taxon>Eukaryota</taxon>
        <taxon>Viridiplantae</taxon>
        <taxon>Streptophyta</taxon>
        <taxon>Embryophyta</taxon>
        <taxon>Tracheophyta</taxon>
        <taxon>Spermatophyta</taxon>
        <taxon>Magnoliopsida</taxon>
        <taxon>eudicotyledons</taxon>
        <taxon>Gunneridae</taxon>
        <taxon>Pentapetalae</taxon>
        <taxon>rosids</taxon>
        <taxon>fabids</taxon>
        <taxon>Fabales</taxon>
        <taxon>Fabaceae</taxon>
        <taxon>Papilionoideae</taxon>
        <taxon>50 kb inversion clade</taxon>
        <taxon>NPAAA clade</taxon>
        <taxon>indigoferoid/millettioid clade</taxon>
        <taxon>Phaseoleae</taxon>
        <taxon>Vigna</taxon>
    </lineage>
</organism>